<dbReference type="OrthoDB" id="1431247at2759"/>
<dbReference type="AlphaFoldDB" id="A0A5N5QT70"/>
<name>A0A5N5QT70_9AGAM</name>
<evidence type="ECO:0000313" key="3">
    <source>
        <dbReference type="Proteomes" id="UP000383932"/>
    </source>
</evidence>
<feature type="compositionally biased region" description="Low complexity" evidence="1">
    <location>
        <begin position="65"/>
        <end position="78"/>
    </location>
</feature>
<evidence type="ECO:0000313" key="2">
    <source>
        <dbReference type="EMBL" id="KAB5594848.1"/>
    </source>
</evidence>
<comment type="caution">
    <text evidence="2">The sequence shown here is derived from an EMBL/GenBank/DDBJ whole genome shotgun (WGS) entry which is preliminary data.</text>
</comment>
<dbReference type="Proteomes" id="UP000383932">
    <property type="component" value="Unassembled WGS sequence"/>
</dbReference>
<feature type="region of interest" description="Disordered" evidence="1">
    <location>
        <begin position="1"/>
        <end position="120"/>
    </location>
</feature>
<evidence type="ECO:0000256" key="1">
    <source>
        <dbReference type="SAM" id="MobiDB-lite"/>
    </source>
</evidence>
<protein>
    <submittedName>
        <fullName evidence="2">Uncharacterized protein</fullName>
    </submittedName>
</protein>
<proteinExistence type="predicted"/>
<accession>A0A5N5QT70</accession>
<feature type="compositionally biased region" description="Polar residues" evidence="1">
    <location>
        <begin position="1"/>
        <end position="14"/>
    </location>
</feature>
<sequence>MTTRPPLTRGSSSPAIYCRERDRTPDGAGVYSPRHPLSPLIPNQGGSHGRFGSLDGVPTSPYPTPHTASPPLSSASTPDSDENMPHSAAPPSYFPRPSPAPDVPIVSIRGSRSPTEDDRAQPAIHVSSAAYSMVAHIGRGFHPECITISAKRGNALVIVADRWDMEKDCESSALAWPPLTHPRSLRVGLAL</sequence>
<reference evidence="2 3" key="1">
    <citation type="journal article" date="2019" name="Fungal Biol. Biotechnol.">
        <title>Draft genome sequence of fastidious pathogen Ceratobasidium theobromae, which causes vascular-streak dieback in Theobroma cacao.</title>
        <authorList>
            <person name="Ali S.S."/>
            <person name="Asman A."/>
            <person name="Shao J."/>
            <person name="Firmansyah A.P."/>
            <person name="Susilo A.W."/>
            <person name="Rosmana A."/>
            <person name="McMahon P."/>
            <person name="Junaid M."/>
            <person name="Guest D."/>
            <person name="Kheng T.Y."/>
            <person name="Meinhardt L.W."/>
            <person name="Bailey B.A."/>
        </authorList>
    </citation>
    <scope>NUCLEOTIDE SEQUENCE [LARGE SCALE GENOMIC DNA]</scope>
    <source>
        <strain evidence="2 3">CT2</strain>
    </source>
</reference>
<gene>
    <name evidence="2" type="ORF">CTheo_1663</name>
</gene>
<feature type="compositionally biased region" description="Pro residues" evidence="1">
    <location>
        <begin position="92"/>
        <end position="102"/>
    </location>
</feature>
<keyword evidence="3" id="KW-1185">Reference proteome</keyword>
<organism evidence="2 3">
    <name type="scientific">Ceratobasidium theobromae</name>
    <dbReference type="NCBI Taxonomy" id="1582974"/>
    <lineage>
        <taxon>Eukaryota</taxon>
        <taxon>Fungi</taxon>
        <taxon>Dikarya</taxon>
        <taxon>Basidiomycota</taxon>
        <taxon>Agaricomycotina</taxon>
        <taxon>Agaricomycetes</taxon>
        <taxon>Cantharellales</taxon>
        <taxon>Ceratobasidiaceae</taxon>
        <taxon>Ceratobasidium</taxon>
    </lineage>
</organism>
<dbReference type="EMBL" id="SSOP01000015">
    <property type="protein sequence ID" value="KAB5594848.1"/>
    <property type="molecule type" value="Genomic_DNA"/>
</dbReference>